<proteinExistence type="predicted"/>
<gene>
    <name evidence="1" type="ORF">BAN_0900000</name>
</gene>
<dbReference type="HOGENOM" id="CLU_206370_0_0_12"/>
<evidence type="ECO:0000313" key="2">
    <source>
        <dbReference type="Proteomes" id="UP000019262"/>
    </source>
</evidence>
<dbReference type="AlphaFoldDB" id="W5SSJ5"/>
<evidence type="ECO:0000313" key="1">
    <source>
        <dbReference type="EMBL" id="AHH08011.1"/>
    </source>
</evidence>
<accession>W5SSJ5</accession>
<reference evidence="1 2" key="1">
    <citation type="submission" date="2013-04" db="EMBL/GenBank/DDBJ databases">
        <title>Comparative Genomics of Relapsing Fever Spirochetes.</title>
        <authorList>
            <person name="Schwan T.G."/>
            <person name="Raffel S.J."/>
            <person name="Porcella S.F."/>
            <person name="Martens C.A."/>
            <person name="Bruno D.P."/>
            <person name="Rickefs S.M."/>
            <person name="Barbian K.B."/>
        </authorList>
    </citation>
    <scope>NUCLEOTIDE SEQUENCE [LARGE SCALE GENOMIC DNA]</scope>
    <source>
        <strain evidence="1 2">BA2</strain>
    </source>
</reference>
<sequence>MDLTKNFSSISGKQRESLKTSLINAKNNNFTSSNLVMAA</sequence>
<dbReference type="PATRIC" id="fig|1313293.3.peg.47"/>
<name>W5SSJ5_BORAN</name>
<protein>
    <submittedName>
        <fullName evidence="1">Uncharacterized protein</fullName>
    </submittedName>
</protein>
<dbReference type="EMBL" id="CP005829">
    <property type="protein sequence ID" value="AHH08011.1"/>
    <property type="molecule type" value="Genomic_DNA"/>
</dbReference>
<dbReference type="Proteomes" id="UP000019262">
    <property type="component" value="Chromosome"/>
</dbReference>
<organism evidence="1 2">
    <name type="scientific">Borrelia anserina BA2</name>
    <dbReference type="NCBI Taxonomy" id="1313293"/>
    <lineage>
        <taxon>Bacteria</taxon>
        <taxon>Pseudomonadati</taxon>
        <taxon>Spirochaetota</taxon>
        <taxon>Spirochaetia</taxon>
        <taxon>Spirochaetales</taxon>
        <taxon>Borreliaceae</taxon>
        <taxon>Borrelia</taxon>
    </lineage>
</organism>